<feature type="region of interest" description="Disordered" evidence="3">
    <location>
        <begin position="1"/>
        <end position="21"/>
    </location>
</feature>
<dbReference type="Proteomes" id="UP000018201">
    <property type="component" value="Unassembled WGS sequence"/>
</dbReference>
<dbReference type="PANTHER" id="PTHR45782:SF4">
    <property type="entry name" value="MITOCHONDRIAL RIBOSOME-ASSOCIATED GTPASE 1"/>
    <property type="match status" value="1"/>
</dbReference>
<keyword evidence="1" id="KW-0547">Nucleotide-binding</keyword>
<feature type="compositionally biased region" description="Polar residues" evidence="3">
    <location>
        <begin position="1"/>
        <end position="10"/>
    </location>
</feature>
<dbReference type="VEuPathDB" id="ToxoDB:EPH_0021010"/>
<dbReference type="Gene3D" id="3.40.50.300">
    <property type="entry name" value="P-loop containing nucleotide triphosphate hydrolases"/>
    <property type="match status" value="1"/>
</dbReference>
<dbReference type="InterPro" id="IPR027417">
    <property type="entry name" value="P-loop_NTPase"/>
</dbReference>
<dbReference type="AlphaFoldDB" id="U6G7T8"/>
<dbReference type="PANTHER" id="PTHR45782">
    <property type="entry name" value="MITOCHONDRIAL RIBOSOME-ASSOCIATED GTPASE 1"/>
    <property type="match status" value="1"/>
</dbReference>
<dbReference type="GO" id="GO:0005525">
    <property type="term" value="F:GTP binding"/>
    <property type="evidence" value="ECO:0007669"/>
    <property type="project" value="UniProtKB-KW"/>
</dbReference>
<gene>
    <name evidence="4" type="ORF">EPH_0021010</name>
</gene>
<feature type="compositionally biased region" description="Polar residues" evidence="3">
    <location>
        <begin position="651"/>
        <end position="670"/>
    </location>
</feature>
<evidence type="ECO:0000313" key="4">
    <source>
        <dbReference type="EMBL" id="CDI75393.1"/>
    </source>
</evidence>
<protein>
    <submittedName>
        <fullName evidence="4">GTP-binding conserved hypothetical domain-containing protein, putative</fullName>
    </submittedName>
</protein>
<accession>U6G7T8</accession>
<evidence type="ECO:0000313" key="5">
    <source>
        <dbReference type="Proteomes" id="UP000018201"/>
    </source>
</evidence>
<dbReference type="EMBL" id="HG690888">
    <property type="protein sequence ID" value="CDI75393.1"/>
    <property type="molecule type" value="Genomic_DNA"/>
</dbReference>
<reference evidence="4" key="2">
    <citation type="submission" date="2013-10" db="EMBL/GenBank/DDBJ databases">
        <authorList>
            <person name="Aslett M."/>
        </authorList>
    </citation>
    <scope>NUCLEOTIDE SEQUENCE [LARGE SCALE GENOMIC DNA]</scope>
    <source>
        <strain evidence="4">Houghton</strain>
    </source>
</reference>
<proteinExistence type="predicted"/>
<evidence type="ECO:0000256" key="3">
    <source>
        <dbReference type="SAM" id="MobiDB-lite"/>
    </source>
</evidence>
<keyword evidence="2" id="KW-0342">GTP-binding</keyword>
<evidence type="ECO:0000256" key="1">
    <source>
        <dbReference type="ARBA" id="ARBA00022741"/>
    </source>
</evidence>
<sequence length="670" mass="73995">MFVQGVQSPSGRPGVDKAPRASAQSYFKLSRFGSGPHEWTDTERAQGHLCNGGATEGTILHASLPSGAGHVETLRGPGPSPLTRVSTGTGVSTQRLLRIRRRNIRFLCNSRKNRMRGLLPPAKETIEAAMEEHDSAEEALLLRRMRLNDPLVDEVPIRRWRTQWFPSFARRSLVPLVQAASRCHAIVEVRDARLPLLSRCNLRVLQLPKPKVVILTHADQASPIATRHWQRHFRRESREVAALELHAELTRARKLVRNSEACPLAPRLQHLFIDAREPAAVVRVQRLLRSLVKRHRRYRRELDAFRSVCKQAAAAAAADGVDASTASEQVAQLVASLKGATNEAADAGGELTKASLQQRKPLRILIVGLPNLHRQPVTMAGVGDMSRLFDVVDTPGFIPVHPGKGKGKRKLNISQHKMLQQRLGTGARQGQLDLGLFFDYTHPRPSPDELALLGAFHMLPHSCLFTIEEAAVALGNAFFRIRKLLPAASDIGRVMTRYKMSTEAFKEDMDMGVQLLLTLAEKRHHSNEGAAAQRLLSDFTQGYLGRHTFELPPMRYPGEAPTTRTIRNPDTAEGNAHAADEAAGLSGHSVQAPSRVFPQGSSTSNVVVQPPRTRVKNVHVGLVLSKKRKHIPHPVQRTLALSTVKVPSKAASRTKQQEESSSSNYWLQGG</sequence>
<dbReference type="OrthoDB" id="269151at2759"/>
<evidence type="ECO:0000256" key="2">
    <source>
        <dbReference type="ARBA" id="ARBA00023134"/>
    </source>
</evidence>
<organism evidence="4 5">
    <name type="scientific">Eimeria praecox</name>
    <dbReference type="NCBI Taxonomy" id="51316"/>
    <lineage>
        <taxon>Eukaryota</taxon>
        <taxon>Sar</taxon>
        <taxon>Alveolata</taxon>
        <taxon>Apicomplexa</taxon>
        <taxon>Conoidasida</taxon>
        <taxon>Coccidia</taxon>
        <taxon>Eucoccidiorida</taxon>
        <taxon>Eimeriorina</taxon>
        <taxon>Eimeriidae</taxon>
        <taxon>Eimeria</taxon>
    </lineage>
</organism>
<feature type="region of interest" description="Disordered" evidence="3">
    <location>
        <begin position="551"/>
        <end position="607"/>
    </location>
</feature>
<dbReference type="GO" id="GO:0006412">
    <property type="term" value="P:translation"/>
    <property type="evidence" value="ECO:0007669"/>
    <property type="project" value="TreeGrafter"/>
</dbReference>
<name>U6G7T8_9EIME</name>
<feature type="compositionally biased region" description="Low complexity" evidence="3">
    <location>
        <begin position="572"/>
        <end position="584"/>
    </location>
</feature>
<dbReference type="GO" id="GO:0003924">
    <property type="term" value="F:GTPase activity"/>
    <property type="evidence" value="ECO:0007669"/>
    <property type="project" value="TreeGrafter"/>
</dbReference>
<keyword evidence="5" id="KW-1185">Reference proteome</keyword>
<feature type="region of interest" description="Disordered" evidence="3">
    <location>
        <begin position="646"/>
        <end position="670"/>
    </location>
</feature>
<reference evidence="4" key="1">
    <citation type="submission" date="2013-10" db="EMBL/GenBank/DDBJ databases">
        <title>Genomic analysis of the causative agents of coccidiosis in chickens.</title>
        <authorList>
            <person name="Reid A.J."/>
            <person name="Blake D."/>
            <person name="Billington K."/>
            <person name="Browne H."/>
            <person name="Dunn M."/>
            <person name="Hung S."/>
            <person name="Kawahara F."/>
            <person name="Miranda-Saavedra D."/>
            <person name="Mourier T."/>
            <person name="Nagra H."/>
            <person name="Otto T.D."/>
            <person name="Rawlings N."/>
            <person name="Sanchez A."/>
            <person name="Sanders M."/>
            <person name="Subramaniam C."/>
            <person name="Tay Y."/>
            <person name="Dear P."/>
            <person name="Doerig C."/>
            <person name="Gruber A."/>
            <person name="Parkinson J."/>
            <person name="Shirley M."/>
            <person name="Wan K.L."/>
            <person name="Berriman M."/>
            <person name="Tomley F."/>
            <person name="Pain A."/>
        </authorList>
    </citation>
    <scope>NUCLEOTIDE SEQUENCE [LARGE SCALE GENOMIC DNA]</scope>
    <source>
        <strain evidence="4">Houghton</strain>
    </source>
</reference>